<keyword evidence="1" id="KW-0574">Periplasm</keyword>
<keyword evidence="1" id="KW-0732">Signal</keyword>
<dbReference type="Proteomes" id="UP000093737">
    <property type="component" value="Unassembled WGS sequence"/>
</dbReference>
<keyword evidence="1" id="KW-0132">Cell division</keyword>
<dbReference type="InterPro" id="IPR014162">
    <property type="entry name" value="CpoB_C"/>
</dbReference>
<feature type="compositionally biased region" description="Low complexity" evidence="2">
    <location>
        <begin position="133"/>
        <end position="157"/>
    </location>
</feature>
<feature type="coiled-coil region" evidence="1">
    <location>
        <begin position="71"/>
        <end position="105"/>
    </location>
</feature>
<dbReference type="RefSeq" id="WP_056575452.1">
    <property type="nucleotide sequence ID" value="NZ_CP033334.1"/>
</dbReference>
<feature type="chain" id="PRO_5041749622" description="Cell division coordinator CpoB" evidence="1">
    <location>
        <begin position="24"/>
        <end position="371"/>
    </location>
</feature>
<dbReference type="Gene3D" id="1.25.40.10">
    <property type="entry name" value="Tetratricopeptide repeat domain"/>
    <property type="match status" value="1"/>
</dbReference>
<dbReference type="HAMAP" id="MF_02066">
    <property type="entry name" value="CpoB"/>
    <property type="match status" value="1"/>
</dbReference>
<feature type="region of interest" description="Disordered" evidence="2">
    <location>
        <begin position="114"/>
        <end position="195"/>
    </location>
</feature>
<keyword evidence="1" id="KW-0131">Cell cycle</keyword>
<feature type="compositionally biased region" description="Low complexity" evidence="2">
    <location>
        <begin position="211"/>
        <end position="231"/>
    </location>
</feature>
<comment type="function">
    <text evidence="1">Mediates coordination of peptidoglycan synthesis and outer membrane constriction during cell division.</text>
</comment>
<evidence type="ECO:0000313" key="3">
    <source>
        <dbReference type="EMBL" id="OBQ65802.1"/>
    </source>
</evidence>
<comment type="similarity">
    <text evidence="1">Belongs to the CpoB family.</text>
</comment>
<gene>
    <name evidence="1" type="primary">cpoB</name>
    <name evidence="3" type="ORF">A8145_16820</name>
</gene>
<dbReference type="SUPFAM" id="SSF48452">
    <property type="entry name" value="TPR-like"/>
    <property type="match status" value="1"/>
</dbReference>
<dbReference type="GO" id="GO:0030288">
    <property type="term" value="C:outer membrane-bounded periplasmic space"/>
    <property type="evidence" value="ECO:0007669"/>
    <property type="project" value="UniProtKB-UniRule"/>
</dbReference>
<dbReference type="EMBL" id="LYTK01000012">
    <property type="protein sequence ID" value="OBQ65802.1"/>
    <property type="molecule type" value="Genomic_DNA"/>
</dbReference>
<sequence length="371" mass="38952" precursor="true">MHLRSVLSGTLALLLLSGVTAPASGLGASGTGQSTDSGFSFHLPSIELPSLFGEKKKPDQVQMVQSDPTAVTSLQDQLRQMNGKIEELNFQVLQMQEQIRKQQEDNEFRFQQLEGGSQGGQAPAAPKKKSDATTDTNTDVAAAPATQAPADAGAATGSDQSSGGKTVEDVIVESPDGDPGKVIPGTGAPEKTFGSITVDKNGNVIDAGGSTQATAPAQDTAPATGAPAKAGKSGGTVVAALPSTKDPEELYRNSYQFILSGDYSTAEQGFRDHISRFPRDAKTADAHYWLGESLLGQQKYRDAAEVFLAASKDYPKAKKAPDMLLKLGVSLVGLKQHDVACATFSEVGKRYPDISNALKERVKQEKALAAC</sequence>
<organism evidence="3 4">
    <name type="scientific">Rhizobium loti</name>
    <name type="common">Mesorhizobium loti</name>
    <dbReference type="NCBI Taxonomy" id="381"/>
    <lineage>
        <taxon>Bacteria</taxon>
        <taxon>Pseudomonadati</taxon>
        <taxon>Pseudomonadota</taxon>
        <taxon>Alphaproteobacteria</taxon>
        <taxon>Hyphomicrobiales</taxon>
        <taxon>Phyllobacteriaceae</taxon>
        <taxon>Mesorhizobium</taxon>
    </lineage>
</organism>
<feature type="signal peptide" evidence="1">
    <location>
        <begin position="1"/>
        <end position="23"/>
    </location>
</feature>
<dbReference type="GO" id="GO:0043093">
    <property type="term" value="P:FtsZ-dependent cytokinesis"/>
    <property type="evidence" value="ECO:0007669"/>
    <property type="project" value="UniProtKB-UniRule"/>
</dbReference>
<keyword evidence="1" id="KW-0175">Coiled coil</keyword>
<evidence type="ECO:0000256" key="2">
    <source>
        <dbReference type="SAM" id="MobiDB-lite"/>
    </source>
</evidence>
<evidence type="ECO:0000313" key="4">
    <source>
        <dbReference type="Proteomes" id="UP000093737"/>
    </source>
</evidence>
<name>A0A6M7TYJ7_RHILI</name>
<feature type="region of interest" description="Disordered" evidence="2">
    <location>
        <begin position="211"/>
        <end position="234"/>
    </location>
</feature>
<comment type="caution">
    <text evidence="3">The sequence shown here is derived from an EMBL/GenBank/DDBJ whole genome shotgun (WGS) entry which is preliminary data.</text>
</comment>
<accession>A0A6M7TYJ7</accession>
<dbReference type="InterPro" id="IPR011990">
    <property type="entry name" value="TPR-like_helical_dom_sf"/>
</dbReference>
<proteinExistence type="inferred from homology"/>
<dbReference type="NCBIfam" id="TIGR02795">
    <property type="entry name" value="tol_pal_ybgF"/>
    <property type="match status" value="1"/>
</dbReference>
<evidence type="ECO:0000256" key="1">
    <source>
        <dbReference type="HAMAP-Rule" id="MF_02066"/>
    </source>
</evidence>
<comment type="subcellular location">
    <subcellularLocation>
        <location evidence="1">Periplasm</location>
    </subcellularLocation>
</comment>
<reference evidence="3 4" key="1">
    <citation type="submission" date="2016-05" db="EMBL/GenBank/DDBJ databases">
        <authorList>
            <person name="Ramsay J.P."/>
        </authorList>
    </citation>
    <scope>NUCLEOTIDE SEQUENCE [LARGE SCALE GENOMIC DNA]</scope>
    <source>
        <strain evidence="3 4">NZP2042</strain>
    </source>
</reference>
<protein>
    <recommendedName>
        <fullName evidence="1">Cell division coordinator CpoB</fullName>
    </recommendedName>
</protein>
<dbReference type="InterPro" id="IPR034706">
    <property type="entry name" value="CpoB"/>
</dbReference>
<dbReference type="Pfam" id="PF13432">
    <property type="entry name" value="TPR_16"/>
    <property type="match status" value="1"/>
</dbReference>
<dbReference type="AlphaFoldDB" id="A0A6M7TYJ7"/>